<keyword evidence="9" id="KW-0131">Cell cycle</keyword>
<evidence type="ECO:0000256" key="12">
    <source>
        <dbReference type="SAM" id="MobiDB-lite"/>
    </source>
</evidence>
<keyword evidence="8 10" id="KW-0539">Nucleus</keyword>
<comment type="subcellular location">
    <subcellularLocation>
        <location evidence="1 10">Nucleus</location>
    </subcellularLocation>
</comment>
<evidence type="ECO:0000256" key="5">
    <source>
        <dbReference type="ARBA" id="ARBA00022776"/>
    </source>
</evidence>
<dbReference type="GO" id="GO:0051301">
    <property type="term" value="P:cell division"/>
    <property type="evidence" value="ECO:0007669"/>
    <property type="project" value="UniProtKB-KW"/>
</dbReference>
<feature type="coiled-coil region" evidence="11">
    <location>
        <begin position="267"/>
        <end position="378"/>
    </location>
</feature>
<proteinExistence type="inferred from homology"/>
<protein>
    <recommendedName>
        <fullName evidence="10">Structural maintenance of chromosomes protein</fullName>
    </recommendedName>
</protein>
<evidence type="ECO:0000256" key="4">
    <source>
        <dbReference type="ARBA" id="ARBA00022741"/>
    </source>
</evidence>
<dbReference type="Pfam" id="PF02463">
    <property type="entry name" value="SMC_N"/>
    <property type="match status" value="1"/>
</dbReference>
<evidence type="ECO:0000256" key="2">
    <source>
        <dbReference type="ARBA" id="ARBA00005917"/>
    </source>
</evidence>
<feature type="coiled-coil region" evidence="11">
    <location>
        <begin position="980"/>
        <end position="1014"/>
    </location>
</feature>
<evidence type="ECO:0000256" key="9">
    <source>
        <dbReference type="ARBA" id="ARBA00023306"/>
    </source>
</evidence>
<dbReference type="Gene3D" id="1.20.1060.20">
    <property type="match status" value="1"/>
</dbReference>
<dbReference type="PANTHER" id="PTHR43977">
    <property type="entry name" value="STRUCTURAL MAINTENANCE OF CHROMOSOMES PROTEIN 3"/>
    <property type="match status" value="1"/>
</dbReference>
<dbReference type="InterPro" id="IPR010935">
    <property type="entry name" value="SMC_hinge"/>
</dbReference>
<evidence type="ECO:0000313" key="15">
    <source>
        <dbReference type="Proteomes" id="UP000653565"/>
    </source>
</evidence>
<dbReference type="GO" id="GO:0016887">
    <property type="term" value="F:ATP hydrolysis activity"/>
    <property type="evidence" value="ECO:0007669"/>
    <property type="project" value="InterPro"/>
</dbReference>
<feature type="region of interest" description="Disordered" evidence="12">
    <location>
        <begin position="713"/>
        <end position="732"/>
    </location>
</feature>
<dbReference type="GO" id="GO:0005694">
    <property type="term" value="C:chromosome"/>
    <property type="evidence" value="ECO:0007669"/>
    <property type="project" value="InterPro"/>
</dbReference>
<dbReference type="SUPFAM" id="SSF52540">
    <property type="entry name" value="P-loop containing nucleoside triphosphate hydrolases"/>
    <property type="match status" value="1"/>
</dbReference>
<dbReference type="InterPro" id="IPR024704">
    <property type="entry name" value="SMC"/>
</dbReference>
<dbReference type="InterPro" id="IPR041741">
    <property type="entry name" value="SMC3_ABC_euk"/>
</dbReference>
<dbReference type="EMBL" id="JAAAPX010000062">
    <property type="protein sequence ID" value="KAF4235156.1"/>
    <property type="molecule type" value="Genomic_DNA"/>
</dbReference>
<keyword evidence="15" id="KW-1185">Reference proteome</keyword>
<dbReference type="InterPro" id="IPR003395">
    <property type="entry name" value="RecF/RecN/SMC_N"/>
</dbReference>
<dbReference type="GO" id="GO:0005634">
    <property type="term" value="C:nucleus"/>
    <property type="evidence" value="ECO:0007669"/>
    <property type="project" value="UniProtKB-SubCell"/>
</dbReference>
<feature type="coiled-coil region" evidence="11">
    <location>
        <begin position="849"/>
        <end position="925"/>
    </location>
</feature>
<dbReference type="Gene3D" id="1.10.287.950">
    <property type="entry name" value="Methyl-accepting chemotaxis protein"/>
    <property type="match status" value="1"/>
</dbReference>
<feature type="domain" description="SMC hinge" evidence="13">
    <location>
        <begin position="522"/>
        <end position="634"/>
    </location>
</feature>
<evidence type="ECO:0000313" key="14">
    <source>
        <dbReference type="EMBL" id="KAF4235156.1"/>
    </source>
</evidence>
<dbReference type="SUPFAM" id="SSF75553">
    <property type="entry name" value="Smc hinge domain"/>
    <property type="match status" value="1"/>
</dbReference>
<reference evidence="14" key="2">
    <citation type="submission" date="2020-04" db="EMBL/GenBank/DDBJ databases">
        <authorList>
            <person name="Santos R.A.C."/>
            <person name="Steenwyk J.L."/>
            <person name="Rivero-Menendez O."/>
            <person name="Mead M.E."/>
            <person name="Silva L.P."/>
            <person name="Bastos R.W."/>
            <person name="Alastruey-Izquierdo A."/>
            <person name="Goldman G.H."/>
            <person name="Rokas A."/>
        </authorList>
    </citation>
    <scope>NUCLEOTIDE SEQUENCE</scope>
    <source>
        <strain evidence="14">CNM-CM6805</strain>
    </source>
</reference>
<comment type="caution">
    <text evidence="14">The sequence shown here is derived from an EMBL/GenBank/DDBJ whole genome shotgun (WGS) entry which is preliminary data.</text>
</comment>
<dbReference type="Gene3D" id="3.30.70.1620">
    <property type="match status" value="1"/>
</dbReference>
<evidence type="ECO:0000256" key="8">
    <source>
        <dbReference type="ARBA" id="ARBA00023242"/>
    </source>
</evidence>
<dbReference type="Pfam" id="PF06470">
    <property type="entry name" value="SMC_hinge"/>
    <property type="match status" value="1"/>
</dbReference>
<dbReference type="FunFam" id="3.40.50.300:FF:000370">
    <property type="entry name" value="Structural maintenance of chromosomes 3"/>
    <property type="match status" value="1"/>
</dbReference>
<dbReference type="OrthoDB" id="431497at2759"/>
<evidence type="ECO:0000256" key="3">
    <source>
        <dbReference type="ARBA" id="ARBA00022618"/>
    </source>
</evidence>
<dbReference type="GO" id="GO:0051276">
    <property type="term" value="P:chromosome organization"/>
    <property type="evidence" value="ECO:0007669"/>
    <property type="project" value="InterPro"/>
</dbReference>
<dbReference type="FunFam" id="3.30.70.1620:FF:000002">
    <property type="entry name" value="Structural maintenance of chromosomes 3"/>
    <property type="match status" value="1"/>
</dbReference>
<gene>
    <name evidence="14" type="ORF">CNMCM6805_008226</name>
</gene>
<comment type="similarity">
    <text evidence="2">Belongs to the SMC family. SMC3 subfamily.</text>
</comment>
<reference evidence="14" key="1">
    <citation type="journal article" date="2020" name="bioRxiv">
        <title>Genomic and phenotypic heterogeneity of clinical isolates of the human pathogens Aspergillus fumigatus, Aspergillus lentulus and Aspergillus fumigatiaffinis.</title>
        <authorList>
            <person name="dos Santos R.A.C."/>
            <person name="Steenwyk J.L."/>
            <person name="Rivero-Menendez O."/>
            <person name="Mead M.E."/>
            <person name="Silva L.P."/>
            <person name="Bastos R.W."/>
            <person name="Alastruey-Izquierdo A."/>
            <person name="Goldman G.H."/>
            <person name="Rokas A."/>
        </authorList>
    </citation>
    <scope>NUCLEOTIDE SEQUENCE</scope>
    <source>
        <strain evidence="14">CNM-CM6805</strain>
    </source>
</reference>
<accession>A0A8H4H583</accession>
<keyword evidence="6" id="KW-0067">ATP-binding</keyword>
<keyword evidence="5" id="KW-0498">Mitosis</keyword>
<evidence type="ECO:0000256" key="11">
    <source>
        <dbReference type="SAM" id="Coils"/>
    </source>
</evidence>
<feature type="region of interest" description="Disordered" evidence="12">
    <location>
        <begin position="640"/>
        <end position="660"/>
    </location>
</feature>
<evidence type="ECO:0000256" key="7">
    <source>
        <dbReference type="ARBA" id="ARBA00023054"/>
    </source>
</evidence>
<feature type="coiled-coil region" evidence="11">
    <location>
        <begin position="186"/>
        <end position="220"/>
    </location>
</feature>
<keyword evidence="4" id="KW-0547">Nucleotide-binding</keyword>
<sequence length="1199" mass="137855">MYVKQIIIQGFKSYKDQTVIEPFSPKHNVIVGRNGSGKSNFFAAIRFVLSDAYTHLGREERQALLHEGSGSAVMSAYVEIIFDNSDDRFPTGKPEVVLRRTIGLKKDEYTLDRKNATKSDVMNLLESAGFSRSNPYYIVPQGRVTALTNMKDSERLNLLKEVAGTQVYEARRAESLKIMHETNNKKAKIDELLDFINERLAELEEEKDELRNFQEKDKERRCLEYTIYSREQHEISGILDNLEEQRQTGVEGTDLNRDRFIEGEKGMAQIDAEIAECKQQIEFLKVDKAQLEDERRDASKSLAQVELRAKSLSENQATAQVLKARHDEDLKTVERAIKEREAELEELIPRFNAVRDQEDNIKAQLNEAETTRQRLYAKQGRNSRFRNKSERDKWLQAEIKENHTSISTVQAVMAQTQEDIKELENDIALLEPETERLRQQIDGRGDTVHSVEQQVQAAKDERDRLMDQRKELWREEAKLDSILANASNEVDRAERTLSQMMDHNTSRGIAAVRRIKRQHNLEGVYGTLAELFEVNDRYRTAVEVTAGQSLFHYVVDTDETATKVLEILQQEKAGRVTFMPLNRLRSKPANLPRASDTIPMIDKLQYDSAYEKAFNHVFGKTIICPNLQVASQYARSHGVNAITPEGDRSDKRGALTGGFHDSRQSRLDAVKNLTKWRDEYENKKNRGAEIRKELEKLDQVITKSVGELQKLEQQRHQVQHSSGPLRQELRSKRDLLQKKNDSLDAKRKALRNIETNLAALNDQVNAFEAELKTPFQKALSNEEEAQLESLSVVAQDLRRQYQELSAQRSELEARKSILEVELRENLNPRLDQLVSRDTDIGDDDGQGNLKETEREMKRLRKSLENLSQRLQKVDESIEKANAQANELEKQKAEIRLELEELARSIEKHQRRMEKNMQKKAALTKQAAECAANIRDLGVLPDEAFTKYKHTDSNTVVKKLHKVNEALKKYSHVNKKAFEQYNSFTKQRETLTNRREELEASQKSIEELISVLDQRKDEAIERTFKQVSREFANIFEKLVPAGRGRLIIQRKTDRALRQEDDMDSDDERAQQSVENYVGVGISVSFNSKHDEQQRIQQLSGGQKSLCALALVFAIQACDPAPFYLFDEIDANLDAQYRTAVAQMLQSISESTNGQFICTTFRPEMLHVAEKCYGVSFRQKASTIDVVSREEALKFVEEQKT</sequence>
<dbReference type="CDD" id="cd03272">
    <property type="entry name" value="ABC_SMC3_euk"/>
    <property type="match status" value="1"/>
</dbReference>
<evidence type="ECO:0000256" key="10">
    <source>
        <dbReference type="PIRNR" id="PIRNR005719"/>
    </source>
</evidence>
<evidence type="ECO:0000256" key="6">
    <source>
        <dbReference type="ARBA" id="ARBA00022840"/>
    </source>
</evidence>
<dbReference type="PIRSF" id="PIRSF005719">
    <property type="entry name" value="SMC"/>
    <property type="match status" value="1"/>
</dbReference>
<feature type="coiled-coil region" evidence="11">
    <location>
        <begin position="406"/>
        <end position="503"/>
    </location>
</feature>
<evidence type="ECO:0000256" key="1">
    <source>
        <dbReference type="ARBA" id="ARBA00004123"/>
    </source>
</evidence>
<name>A0A8H4H583_9EURO</name>
<keyword evidence="3" id="KW-0132">Cell division</keyword>
<dbReference type="Gene3D" id="3.40.50.300">
    <property type="entry name" value="P-loop containing nucleotide triphosphate hydrolases"/>
    <property type="match status" value="2"/>
</dbReference>
<dbReference type="InterPro" id="IPR027417">
    <property type="entry name" value="P-loop_NTPase"/>
</dbReference>
<dbReference type="SMART" id="SM00968">
    <property type="entry name" value="SMC_hinge"/>
    <property type="match status" value="1"/>
</dbReference>
<dbReference type="AlphaFoldDB" id="A0A8H4H583"/>
<dbReference type="InterPro" id="IPR036277">
    <property type="entry name" value="SMC_hinge_sf"/>
</dbReference>
<dbReference type="GO" id="GO:0005524">
    <property type="term" value="F:ATP binding"/>
    <property type="evidence" value="ECO:0007669"/>
    <property type="project" value="UniProtKB-KW"/>
</dbReference>
<keyword evidence="7 11" id="KW-0175">Coiled coil</keyword>
<organism evidence="14 15">
    <name type="scientific">Aspergillus fumigatiaffinis</name>
    <dbReference type="NCBI Taxonomy" id="340414"/>
    <lineage>
        <taxon>Eukaryota</taxon>
        <taxon>Fungi</taxon>
        <taxon>Dikarya</taxon>
        <taxon>Ascomycota</taxon>
        <taxon>Pezizomycotina</taxon>
        <taxon>Eurotiomycetes</taxon>
        <taxon>Eurotiomycetidae</taxon>
        <taxon>Eurotiales</taxon>
        <taxon>Aspergillaceae</taxon>
        <taxon>Aspergillus</taxon>
        <taxon>Aspergillus subgen. Fumigati</taxon>
    </lineage>
</organism>
<dbReference type="FunFam" id="3.40.50.300:FF:000424">
    <property type="entry name" value="Structural maintenance of chromosomes 3"/>
    <property type="match status" value="1"/>
</dbReference>
<evidence type="ECO:0000259" key="13">
    <source>
        <dbReference type="SMART" id="SM00968"/>
    </source>
</evidence>
<dbReference type="GO" id="GO:0007059">
    <property type="term" value="P:chromosome segregation"/>
    <property type="evidence" value="ECO:0007669"/>
    <property type="project" value="UniProtKB-ARBA"/>
</dbReference>
<dbReference type="Proteomes" id="UP000653565">
    <property type="component" value="Unassembled WGS sequence"/>
</dbReference>